<dbReference type="InterPro" id="IPR036388">
    <property type="entry name" value="WH-like_DNA-bd_sf"/>
</dbReference>
<sequence>MTRTMVPMSYRTVDTSRRVIDLATGILVGLRGCSERDAFAELVAVVQHTGIGLGSIARALVAIAGSSGDSVPYQAEAFNAWADLLAARAVAIH</sequence>
<gene>
    <name evidence="2" type="ORF">MHPYR_180165</name>
</gene>
<evidence type="ECO:0000259" key="1">
    <source>
        <dbReference type="PROSITE" id="PS50921"/>
    </source>
</evidence>
<dbReference type="EMBL" id="FLQS01000010">
    <property type="protein sequence ID" value="SBS74012.1"/>
    <property type="molecule type" value="Genomic_DNA"/>
</dbReference>
<dbReference type="PROSITE" id="PS50921">
    <property type="entry name" value="ANTAR"/>
    <property type="match status" value="1"/>
</dbReference>
<dbReference type="AlphaFoldDB" id="A0A1Y5P5P8"/>
<reference evidence="2" key="1">
    <citation type="submission" date="2016-03" db="EMBL/GenBank/DDBJ databases">
        <authorList>
            <person name="Ploux O."/>
        </authorList>
    </citation>
    <scope>NUCLEOTIDE SEQUENCE</scope>
    <source>
        <strain evidence="2">UC10</strain>
    </source>
</reference>
<name>A0A1Y5P5P8_9MYCO</name>
<accession>A0A1Y5P5P8</accession>
<dbReference type="InterPro" id="IPR005561">
    <property type="entry name" value="ANTAR"/>
</dbReference>
<protein>
    <submittedName>
        <fullName evidence="2">Putative Response regulator with antiterminator output domain</fullName>
    </submittedName>
</protein>
<dbReference type="Gene3D" id="1.10.10.10">
    <property type="entry name" value="Winged helix-like DNA-binding domain superfamily/Winged helix DNA-binding domain"/>
    <property type="match status" value="1"/>
</dbReference>
<feature type="domain" description="ANTAR" evidence="1">
    <location>
        <begin position="1"/>
        <end position="61"/>
    </location>
</feature>
<dbReference type="Pfam" id="PF03861">
    <property type="entry name" value="ANTAR"/>
    <property type="match status" value="1"/>
</dbReference>
<proteinExistence type="predicted"/>
<organism evidence="2">
    <name type="scientific">uncultured Mycobacterium sp</name>
    <dbReference type="NCBI Taxonomy" id="171292"/>
    <lineage>
        <taxon>Bacteria</taxon>
        <taxon>Bacillati</taxon>
        <taxon>Actinomycetota</taxon>
        <taxon>Actinomycetes</taxon>
        <taxon>Mycobacteriales</taxon>
        <taxon>Mycobacteriaceae</taxon>
        <taxon>Mycobacterium</taxon>
        <taxon>environmental samples</taxon>
    </lineage>
</organism>
<dbReference type="SMART" id="SM01012">
    <property type="entry name" value="ANTAR"/>
    <property type="match status" value="1"/>
</dbReference>
<evidence type="ECO:0000313" key="2">
    <source>
        <dbReference type="EMBL" id="SBS74012.1"/>
    </source>
</evidence>
<dbReference type="GO" id="GO:0003723">
    <property type="term" value="F:RNA binding"/>
    <property type="evidence" value="ECO:0007669"/>
    <property type="project" value="InterPro"/>
</dbReference>